<keyword evidence="1" id="KW-1133">Transmembrane helix</keyword>
<evidence type="ECO:0000313" key="2">
    <source>
        <dbReference type="EMBL" id="SCZ74128.1"/>
    </source>
</evidence>
<reference evidence="3" key="1">
    <citation type="submission" date="2016-10" db="EMBL/GenBank/DDBJ databases">
        <authorList>
            <person name="Varghese N."/>
            <person name="Submissions S."/>
        </authorList>
    </citation>
    <scope>NUCLEOTIDE SEQUENCE [LARGE SCALE GENOMIC DNA]</scope>
    <source>
        <strain evidence="3">ATCC 29999</strain>
    </source>
</reference>
<dbReference type="Proteomes" id="UP000183223">
    <property type="component" value="Unassembled WGS sequence"/>
</dbReference>
<name>A0A1G5RJS4_PHOLU</name>
<dbReference type="EMBL" id="FMWJ01000046">
    <property type="protein sequence ID" value="SCZ74128.1"/>
    <property type="molecule type" value="Genomic_DNA"/>
</dbReference>
<proteinExistence type="predicted"/>
<feature type="transmembrane region" description="Helical" evidence="1">
    <location>
        <begin position="6"/>
        <end position="24"/>
    </location>
</feature>
<sequence length="52" mass="6110">MHMIYLIMRFLLAFYFSFLNYIIFNCSCVKNFMGLLFIQKTNIGNIDGFVGS</sequence>
<gene>
    <name evidence="2" type="ORF">SAMN02982990_04544</name>
</gene>
<dbReference type="AlphaFoldDB" id="A0A1G5RJS4"/>
<accession>A0A1G5RJS4</accession>
<keyword evidence="1" id="KW-0472">Membrane</keyword>
<evidence type="ECO:0000313" key="3">
    <source>
        <dbReference type="Proteomes" id="UP000183223"/>
    </source>
</evidence>
<keyword evidence="3" id="KW-1185">Reference proteome</keyword>
<keyword evidence="1" id="KW-0812">Transmembrane</keyword>
<organism evidence="2 3">
    <name type="scientific">Photorhabdus luminescens</name>
    <name type="common">Xenorhabdus luminescens</name>
    <dbReference type="NCBI Taxonomy" id="29488"/>
    <lineage>
        <taxon>Bacteria</taxon>
        <taxon>Pseudomonadati</taxon>
        <taxon>Pseudomonadota</taxon>
        <taxon>Gammaproteobacteria</taxon>
        <taxon>Enterobacterales</taxon>
        <taxon>Morganellaceae</taxon>
        <taxon>Photorhabdus</taxon>
    </lineage>
</organism>
<protein>
    <submittedName>
        <fullName evidence="2">Uncharacterized protein</fullName>
    </submittedName>
</protein>
<evidence type="ECO:0000256" key="1">
    <source>
        <dbReference type="SAM" id="Phobius"/>
    </source>
</evidence>